<name>A0A5N1BWY1_9LACT</name>
<evidence type="ECO:0000313" key="3">
    <source>
        <dbReference type="EMBL" id="KAA9242759.1"/>
    </source>
</evidence>
<dbReference type="EMBL" id="VYVN01000001">
    <property type="protein sequence ID" value="KAA9242759.1"/>
    <property type="molecule type" value="Genomic_DNA"/>
</dbReference>
<keyword evidence="3" id="KW-0489">Methyltransferase</keyword>
<dbReference type="SUPFAM" id="SSF53335">
    <property type="entry name" value="S-adenosyl-L-methionine-dependent methyltransferases"/>
    <property type="match status" value="1"/>
</dbReference>
<dbReference type="Gene3D" id="2.20.25.110">
    <property type="entry name" value="S-adenosyl-L-methionine-dependent methyltransferases"/>
    <property type="match status" value="1"/>
</dbReference>
<comment type="caution">
    <text evidence="3">The sequence shown here is derived from an EMBL/GenBank/DDBJ whole genome shotgun (WGS) entry which is preliminary data.</text>
</comment>
<proteinExistence type="predicted"/>
<dbReference type="Gene3D" id="3.40.50.150">
    <property type="entry name" value="Vaccinia Virus protein VP39"/>
    <property type="match status" value="1"/>
</dbReference>
<sequence>MMMKTNQYALFSEVYHQIFDQSLYQAWQNYLEDQVETRLTQQEGLKILDMACGDGRLTLELAKAGYDVTGMDLSEEMLIIAQAEMQEAGVYVPYFQADMRSFKTETSYDLISIFCDSICYLDNLADLEATLKACYEALEKGGLLLFDIHSSYQMNCIYPDFQWVDSWDDAVFTWQSDQLRGPNTIDHLLNIFVKDEASQLYQRFEEVHQEQIWPLKNYQEALLSSGFTDIQITADFSQDKPSQKSRRLFFSCKK</sequence>
<keyword evidence="4" id="KW-1185">Reference proteome</keyword>
<dbReference type="Pfam" id="PF13649">
    <property type="entry name" value="Methyltransf_25"/>
    <property type="match status" value="1"/>
</dbReference>
<dbReference type="InterPro" id="IPR029063">
    <property type="entry name" value="SAM-dependent_MTases_sf"/>
</dbReference>
<dbReference type="GO" id="GO:0032259">
    <property type="term" value="P:methylation"/>
    <property type="evidence" value="ECO:0007669"/>
    <property type="project" value="UniProtKB-KW"/>
</dbReference>
<keyword evidence="1" id="KW-0808">Transferase</keyword>
<reference evidence="4" key="1">
    <citation type="submission" date="2019-09" db="EMBL/GenBank/DDBJ databases">
        <title>Draft genome sequence assemblies of isolates from the urinary tract.</title>
        <authorList>
            <person name="Mores C.R."/>
            <person name="Putonti C."/>
            <person name="Wolfe A.J."/>
        </authorList>
    </citation>
    <scope>NUCLEOTIDE SEQUENCE [LARGE SCALE GENOMIC DNA]</scope>
    <source>
        <strain evidence="4">UMB8614</strain>
    </source>
</reference>
<organism evidence="3 4">
    <name type="scientific">Aerococcus tenax</name>
    <dbReference type="NCBI Taxonomy" id="3078812"/>
    <lineage>
        <taxon>Bacteria</taxon>
        <taxon>Bacillati</taxon>
        <taxon>Bacillota</taxon>
        <taxon>Bacilli</taxon>
        <taxon>Lactobacillales</taxon>
        <taxon>Aerococcaceae</taxon>
        <taxon>Aerococcus</taxon>
    </lineage>
</organism>
<evidence type="ECO:0000313" key="4">
    <source>
        <dbReference type="Proteomes" id="UP000326476"/>
    </source>
</evidence>
<dbReference type="AlphaFoldDB" id="A0A5N1BWY1"/>
<dbReference type="CDD" id="cd02440">
    <property type="entry name" value="AdoMet_MTases"/>
    <property type="match status" value="1"/>
</dbReference>
<evidence type="ECO:0000256" key="1">
    <source>
        <dbReference type="ARBA" id="ARBA00022679"/>
    </source>
</evidence>
<gene>
    <name evidence="3" type="ORF">F6I34_00925</name>
</gene>
<dbReference type="GO" id="GO:0008168">
    <property type="term" value="F:methyltransferase activity"/>
    <property type="evidence" value="ECO:0007669"/>
    <property type="project" value="UniProtKB-KW"/>
</dbReference>
<dbReference type="InterPro" id="IPR041698">
    <property type="entry name" value="Methyltransf_25"/>
</dbReference>
<dbReference type="PANTHER" id="PTHR43861">
    <property type="entry name" value="TRANS-ACONITATE 2-METHYLTRANSFERASE-RELATED"/>
    <property type="match status" value="1"/>
</dbReference>
<evidence type="ECO:0000259" key="2">
    <source>
        <dbReference type="Pfam" id="PF13649"/>
    </source>
</evidence>
<dbReference type="Proteomes" id="UP000326476">
    <property type="component" value="Unassembled WGS sequence"/>
</dbReference>
<feature type="domain" description="Methyltransferase" evidence="2">
    <location>
        <begin position="47"/>
        <end position="142"/>
    </location>
</feature>
<accession>A0A5N1BWY1</accession>
<protein>
    <submittedName>
        <fullName evidence="3">Methyltransferase domain-containing protein</fullName>
    </submittedName>
</protein>